<keyword evidence="3" id="KW-1133">Transmembrane helix</keyword>
<evidence type="ECO:0000259" key="4">
    <source>
        <dbReference type="PROSITE" id="PS50158"/>
    </source>
</evidence>
<keyword evidence="3" id="KW-0472">Membrane</keyword>
<feature type="region of interest" description="Disordered" evidence="2">
    <location>
        <begin position="1716"/>
        <end position="1764"/>
    </location>
</feature>
<keyword evidence="1" id="KW-0863">Zinc-finger</keyword>
<reference evidence="5" key="1">
    <citation type="submission" date="2023-07" db="EMBL/GenBank/DDBJ databases">
        <title>A chromosome-level genome assembly of Lolium multiflorum.</title>
        <authorList>
            <person name="Chen Y."/>
            <person name="Copetti D."/>
            <person name="Kolliker R."/>
            <person name="Studer B."/>
        </authorList>
    </citation>
    <scope>NUCLEOTIDE SEQUENCE</scope>
    <source>
        <strain evidence="5">02402/16</strain>
        <tissue evidence="5">Leaf</tissue>
    </source>
</reference>
<feature type="region of interest" description="Disordered" evidence="2">
    <location>
        <begin position="1234"/>
        <end position="1282"/>
    </location>
</feature>
<evidence type="ECO:0000313" key="6">
    <source>
        <dbReference type="Proteomes" id="UP001231189"/>
    </source>
</evidence>
<gene>
    <name evidence="5" type="ORF">QYE76_029916</name>
</gene>
<feature type="non-terminal residue" evidence="5">
    <location>
        <position position="1"/>
    </location>
</feature>
<dbReference type="PANTHER" id="PTHR47592">
    <property type="entry name" value="PBF68 PROTEIN"/>
    <property type="match status" value="1"/>
</dbReference>
<dbReference type="SUPFAM" id="SSF57756">
    <property type="entry name" value="Retrovirus zinc finger-like domains"/>
    <property type="match status" value="3"/>
</dbReference>
<feature type="region of interest" description="Disordered" evidence="2">
    <location>
        <begin position="828"/>
        <end position="870"/>
    </location>
</feature>
<name>A0AAD8VIR2_LOLMU</name>
<feature type="domain" description="CCHC-type" evidence="4">
    <location>
        <begin position="1767"/>
        <end position="1782"/>
    </location>
</feature>
<dbReference type="EMBL" id="JAUUTY010000007">
    <property type="protein sequence ID" value="KAK1606243.1"/>
    <property type="molecule type" value="Genomic_DNA"/>
</dbReference>
<dbReference type="InterPro" id="IPR036875">
    <property type="entry name" value="Znf_CCHC_sf"/>
</dbReference>
<feature type="transmembrane region" description="Helical" evidence="3">
    <location>
        <begin position="1016"/>
        <end position="1042"/>
    </location>
</feature>
<feature type="region of interest" description="Disordered" evidence="2">
    <location>
        <begin position="156"/>
        <end position="204"/>
    </location>
</feature>
<proteinExistence type="predicted"/>
<dbReference type="GO" id="GO:0003676">
    <property type="term" value="F:nucleic acid binding"/>
    <property type="evidence" value="ECO:0007669"/>
    <property type="project" value="InterPro"/>
</dbReference>
<dbReference type="InterPro" id="IPR043502">
    <property type="entry name" value="DNA/RNA_pol_sf"/>
</dbReference>
<dbReference type="PROSITE" id="PS50158">
    <property type="entry name" value="ZF_CCHC"/>
    <property type="match status" value="3"/>
</dbReference>
<dbReference type="InterPro" id="IPR013103">
    <property type="entry name" value="RVT_2"/>
</dbReference>
<feature type="domain" description="CCHC-type" evidence="4">
    <location>
        <begin position="1285"/>
        <end position="1300"/>
    </location>
</feature>
<sequence length="2251" mass="249132">MGVHRVAEGTPRGPLTPEEDKAFGDATVIFVGAVLSVLGDKLVDAYLHIRNGKELWDALDAKFGAADAGGELYAMEQFNDYRMVENRSVVEQAHEIQIMAKELELLKCVLPDKFVAGCIVAKLPPSWRNFATSLKHQRHEFSVENIMGSLDVEEKARAKDKHTGGTEGRSAANMVQKNAHKSKGKNKGVSQTTNFKKKGKTEKKDPCWVCGETGHWANRPQRKGKKCQAGQNSTSVNMVIGNPEEGTTGFLVVKSGVDDMNVGTIFESRDATFFEDIFPMRDMHGMSSWESDPIHETPMESDEESDDESSDSDEDDNEAPTRSKRQRTAKSFGNDFIVYLVDDTPTTISEALASPDADYWKEAVQSEMDSILANGTWELTERPYGCKPVGCKWVFKKKLRADVPFAALLSSLPHPGVCVHSRPGEQASETPSVEILHRETGDKVFGERLGATARYCSSSSSTGCFIDRSDYTMGDINNTHGGGAAAGATFPVAMYVLFFSYLALLLVPCSDLMHVLSLMCVVKYACASVMLLSNKTLLWLTAMGVHRVAEGTPRGPLTPEEDKAFGDATVIFVGAVLSVLGDKLVDAYLHIRNGKELWDALDAKFGAADAGGELYAMEQFNDYRMVENRSVVEQAHEIQIMAKELELLKCVLPDKFVAGCIVAKLPPSWRNFATSLKHQRHEFSVENIMGSLDVEEKARAKDKHTGGTEGRSAANMVQKNAHKSKGKNKGVSQTTNFKKKGKTEKKDPCWVCGETGHWANRCPQRKGKKCQAGQNSTSVNMVIGNTEEGTTGFLVVKSGVDDMNVGTIFESRDATFFEDIFPMRDMHGMSSWESDPIHETPMESDEESDDESSDSDEDDNEAPTRSKRQRTAKSFGNDFIVYLVDDTPTTISEALASPDADYWKEAVQSEMDSILANGTWELTERPYGCKPFISLAKFLLLRYSLVFPIPATACTAVRESRPPKLRPLRSCTGRRAIRFLGSVSARLLATVRLLLRRPGCFIDRSDYTMGDINNTHGGGAAAGATFPVAMYVLFFSYLALLLVPCSDLMHVLSLMCVVKYACASVMLLSNKTLLWLTAMGVHRVAEGTPRGPLTPEEDKAFGDATVIFVGAVLSVLGDKLVDAYLHIRNGKELWDALDAKFGAADAGGELYAMEQFNDYRMVENRSVVEQAHEIQIMAKELELLKCVLPDKFVAGCIVAKLPPSWRNFATSLKHQRHEFSVENIMGSLDVEEKARAKDKHTGGTEGRSAANMVQKNAHKSKGKNKGVSQTTNFKKKGKTEKKDPCWVCGETGHWANRCPQRKGKKCQAGQNSTSVNMVIGNTEEGTTGFLVVKSGVDDMNVGTIFESRDATFFEDIFPMRDMHGMSSWESDPIHETPMESDEESDDESSDSDEDDNEAPTRSKRQRTAKSFGNDFIVYLVDDTPTTISEALASPDADYWKEAVQSEMDSILANGTWELTERPYGCKPVGCKWVFKKKLRADGTIEKSDYTMGDINNTHGGGAAAGATFPVAMYVLFLSYLALLLVPCSDLMHVLSLMCVVKYACASVMLLSNKTLLWLTAMGVHRVAEGTPRGPLTPEEDKAFGDATVIFVGAVLSVLGDKLVDAYLHIRNGKELWDALDAKFGAADAGGELYAMEQFNDYRMVENRSVVEQAHEIQIMAKELELLKCVLPDKFVAGCIVAKLPPSWRNFATSLKHQRHEFSVENIMGSLDVEEKARAKDKHTGGTEGRSAANMVQKNAHKSKGKNKGVSQTTNFKKKGKTEKKDPCWVCGETGHWANRCPQRKGKKCQAGQNSTSVNMVIGNTEEGTTGFLVVKSGVDDMNVGTIFESRDATFFEDIFPMRDMHGMSSWESDPIHETPMESDEESDDESSDSDEDDNEAPTRKALASPDADYWKEAVQSEMDSILANGTWELTERPYGCKPVGCKWVFKKKLRADGTIEKYKARLVAKGYTQKEGEDFFDTYSPVARLTTIRVLLSLAASHGLLVHQMDVKTAFLNGELDEEIYMEQPDGFVLQGQERKVCKLKKSLYGLKQAPKQWHEKFERTLTSVGFVVNEADKCVYYRHGGGEGVVLCLYVDDILILGTSLKVIEEVKTFLSQCFEMKDLGEADVILNIKLLRDGNNGITLVQSHYVEKVLSRFGYADCKSSLTPYDPSVLLRKNEKATRDQLRYSQIIGSLMYLACATRPDISFAVCKLSRFVANPGDDHWHALERVMRYLKGTMSYGIHYTGYPRGLEGYSDSNWISDAKMKAT</sequence>
<dbReference type="Proteomes" id="UP001231189">
    <property type="component" value="Unassembled WGS sequence"/>
</dbReference>
<feature type="region of interest" description="Disordered" evidence="2">
    <location>
        <begin position="1846"/>
        <end position="1888"/>
    </location>
</feature>
<feature type="compositionally biased region" description="Acidic residues" evidence="2">
    <location>
        <begin position="1860"/>
        <end position="1879"/>
    </location>
</feature>
<keyword evidence="3" id="KW-0812">Transmembrane</keyword>
<feature type="region of interest" description="Disordered" evidence="2">
    <location>
        <begin position="698"/>
        <end position="746"/>
    </location>
</feature>
<evidence type="ECO:0000313" key="5">
    <source>
        <dbReference type="EMBL" id="KAK1606243.1"/>
    </source>
</evidence>
<evidence type="ECO:0000256" key="3">
    <source>
        <dbReference type="SAM" id="Phobius"/>
    </source>
</evidence>
<feature type="domain" description="CCHC-type" evidence="4">
    <location>
        <begin position="749"/>
        <end position="764"/>
    </location>
</feature>
<dbReference type="SUPFAM" id="SSF56672">
    <property type="entry name" value="DNA/RNA polymerases"/>
    <property type="match status" value="1"/>
</dbReference>
<dbReference type="PANTHER" id="PTHR47592:SF31">
    <property type="entry name" value="ZINC FINGER, CCHC-TYPE-RELATED"/>
    <property type="match status" value="1"/>
</dbReference>
<dbReference type="Gene3D" id="4.10.60.10">
    <property type="entry name" value="Zinc finger, CCHC-type"/>
    <property type="match status" value="3"/>
</dbReference>
<dbReference type="InterPro" id="IPR001878">
    <property type="entry name" value="Znf_CCHC"/>
</dbReference>
<organism evidence="5 6">
    <name type="scientific">Lolium multiflorum</name>
    <name type="common">Italian ryegrass</name>
    <name type="synonym">Lolium perenne subsp. multiflorum</name>
    <dbReference type="NCBI Taxonomy" id="4521"/>
    <lineage>
        <taxon>Eukaryota</taxon>
        <taxon>Viridiplantae</taxon>
        <taxon>Streptophyta</taxon>
        <taxon>Embryophyta</taxon>
        <taxon>Tracheophyta</taxon>
        <taxon>Spermatophyta</taxon>
        <taxon>Magnoliopsida</taxon>
        <taxon>Liliopsida</taxon>
        <taxon>Poales</taxon>
        <taxon>Poaceae</taxon>
        <taxon>BOP clade</taxon>
        <taxon>Pooideae</taxon>
        <taxon>Poodae</taxon>
        <taxon>Poeae</taxon>
        <taxon>Poeae Chloroplast Group 2 (Poeae type)</taxon>
        <taxon>Loliodinae</taxon>
        <taxon>Loliinae</taxon>
        <taxon>Lolium</taxon>
    </lineage>
</organism>
<evidence type="ECO:0000256" key="2">
    <source>
        <dbReference type="SAM" id="MobiDB-lite"/>
    </source>
</evidence>
<protein>
    <recommendedName>
        <fullName evidence="4">CCHC-type domain-containing protein</fullName>
    </recommendedName>
</protein>
<feature type="transmembrane region" description="Helical" evidence="3">
    <location>
        <begin position="1530"/>
        <end position="1551"/>
    </location>
</feature>
<dbReference type="Pfam" id="PF07727">
    <property type="entry name" value="RVT_2"/>
    <property type="match status" value="1"/>
</dbReference>
<feature type="compositionally biased region" description="Acidic residues" evidence="2">
    <location>
        <begin position="842"/>
        <end position="861"/>
    </location>
</feature>
<evidence type="ECO:0000256" key="1">
    <source>
        <dbReference type="PROSITE-ProRule" id="PRU00047"/>
    </source>
</evidence>
<feature type="transmembrane region" description="Helical" evidence="3">
    <location>
        <begin position="514"/>
        <end position="533"/>
    </location>
</feature>
<keyword evidence="1" id="KW-0862">Zinc</keyword>
<feature type="region of interest" description="Disordered" evidence="2">
    <location>
        <begin position="285"/>
        <end position="327"/>
    </location>
</feature>
<comment type="caution">
    <text evidence="5">The sequence shown here is derived from an EMBL/GenBank/DDBJ whole genome shotgun (WGS) entry which is preliminary data.</text>
</comment>
<feature type="compositionally biased region" description="Acidic residues" evidence="2">
    <location>
        <begin position="299"/>
        <end position="318"/>
    </location>
</feature>
<dbReference type="SMART" id="SM00343">
    <property type="entry name" value="ZnF_C2HC"/>
    <property type="match status" value="4"/>
</dbReference>
<accession>A0AAD8VIR2</accession>
<feature type="transmembrane region" description="Helical" evidence="3">
    <location>
        <begin position="1048"/>
        <end position="1069"/>
    </location>
</feature>
<feature type="region of interest" description="Disordered" evidence="2">
    <location>
        <begin position="1364"/>
        <end position="1406"/>
    </location>
</feature>
<dbReference type="Pfam" id="PF00098">
    <property type="entry name" value="zf-CCHC"/>
    <property type="match status" value="3"/>
</dbReference>
<keyword evidence="6" id="KW-1185">Reference proteome</keyword>
<feature type="compositionally biased region" description="Acidic residues" evidence="2">
    <location>
        <begin position="1378"/>
        <end position="1397"/>
    </location>
</feature>
<dbReference type="Pfam" id="PF14223">
    <property type="entry name" value="Retrotran_gag_2"/>
    <property type="match status" value="4"/>
</dbReference>
<feature type="transmembrane region" description="Helical" evidence="3">
    <location>
        <begin position="1501"/>
        <end position="1524"/>
    </location>
</feature>
<dbReference type="GO" id="GO:0008270">
    <property type="term" value="F:zinc ion binding"/>
    <property type="evidence" value="ECO:0007669"/>
    <property type="project" value="UniProtKB-KW"/>
</dbReference>
<feature type="transmembrane region" description="Helical" evidence="3">
    <location>
        <begin position="484"/>
        <end position="507"/>
    </location>
</feature>
<keyword evidence="1" id="KW-0479">Metal-binding</keyword>